<keyword evidence="8 14" id="KW-0833">Ubl conjugation pathway</keyword>
<keyword evidence="19" id="KW-1185">Reference proteome</keyword>
<dbReference type="EC" id="2.3.2.27" evidence="14"/>
<feature type="coiled-coil region" evidence="15">
    <location>
        <begin position="290"/>
        <end position="366"/>
    </location>
</feature>
<evidence type="ECO:0000256" key="12">
    <source>
        <dbReference type="ARBA" id="ARBA00023242"/>
    </source>
</evidence>
<evidence type="ECO:0000256" key="7">
    <source>
        <dbReference type="ARBA" id="ARBA00022771"/>
    </source>
</evidence>
<evidence type="ECO:0000256" key="15">
    <source>
        <dbReference type="SAM" id="Coils"/>
    </source>
</evidence>
<evidence type="ECO:0000256" key="5">
    <source>
        <dbReference type="ARBA" id="ARBA00022679"/>
    </source>
</evidence>
<keyword evidence="12 14" id="KW-0539">Nucleus</keyword>
<dbReference type="Proteomes" id="UP001214628">
    <property type="component" value="Chromosome 6"/>
</dbReference>
<evidence type="ECO:0000256" key="1">
    <source>
        <dbReference type="ARBA" id="ARBA00000900"/>
    </source>
</evidence>
<dbReference type="Pfam" id="PF08647">
    <property type="entry name" value="BRE1"/>
    <property type="match status" value="1"/>
</dbReference>
<feature type="region of interest" description="Disordered" evidence="16">
    <location>
        <begin position="202"/>
        <end position="229"/>
    </location>
</feature>
<dbReference type="SMART" id="SM00184">
    <property type="entry name" value="RING"/>
    <property type="match status" value="1"/>
</dbReference>
<comment type="similarity">
    <text evidence="4 14">Belongs to the BRE1 family.</text>
</comment>
<feature type="coiled-coil region" evidence="15">
    <location>
        <begin position="560"/>
        <end position="594"/>
    </location>
</feature>
<dbReference type="PANTHER" id="PTHR23163:SF0">
    <property type="entry name" value="E3 UBIQUITIN-PROTEIN LIGASE BRE1"/>
    <property type="match status" value="1"/>
</dbReference>
<keyword evidence="10 14" id="KW-0156">Chromatin regulator</keyword>
<dbReference type="InterPro" id="IPR017907">
    <property type="entry name" value="Znf_RING_CS"/>
</dbReference>
<dbReference type="CDD" id="cd16499">
    <property type="entry name" value="RING-HC_Bre1-like"/>
    <property type="match status" value="1"/>
</dbReference>
<sequence>MDRKRASSSEDGGVSASGAKRVHLDAGSEDPEYDLLEQFRKEAIYRQLREATRDAQRMESSTRSLEQDISRLQRSVLSVNQFWDLLKETLSTLQIDEQILGDALHSTIVTTAPLALSQSAEQHESDLKIRADLIRDLLARLAAFAAPKSTDMSDALKSTQERLVHLATESSSLRSALDTAYAQLNASQDHAARVTEELRALQRHNDRQSSKSVQSVEDPLGKARADAESAQIAAADAERAEAERRKLASDAAAPTDGHAIQSQEAAAEQDAMKEQLVTQQELAISRLDQVEELRKEVNHVQQELASVQRQWVSIPDERITHHPLYQQALAEMQFLQQETDRIRSDNRSLEQENEQLREFRLEFQHQTTTQANTHSDELQKQLRLRDTDIVRLRGQRDELNAELLERRARDTIKFAQVDELKAIIGPKDERIEQLKAQVHRLSMLVAALRGDHRTVQTLLESEPDMNTVHLLEEKLKQVEEEKAALQITTEPTDMHRELAQLRELVQPPKQLAGESDTQTDLSLSYASLKQALAQAQSELAAGNASTSSLYDEVDRLSAAYDQLEKHADSKLVNLAKLEDKILRLTTEKSKADNKYFAAMRAKDAMEAELRTISRSSERQSKVIERYTDAEKGLQSQLTQSEKEITTLRKALQVHATKLAEHDRDRSSIRRRLAEVERARQHAETNLTQQIASTNEERGAKVRAEERATILDKEVSRLKRRLADRENAGMPRKRSQGDDDTHLAYLDSLLKCSACKERYRDRIITKCLHTFCEACVNARIQTRQRKCPHCGLSFAISDVQVLYCKWTLTDLVQ</sequence>
<evidence type="ECO:0000256" key="10">
    <source>
        <dbReference type="ARBA" id="ARBA00022853"/>
    </source>
</evidence>
<evidence type="ECO:0000313" key="18">
    <source>
        <dbReference type="EMBL" id="WFD44870.1"/>
    </source>
</evidence>
<evidence type="ECO:0000256" key="16">
    <source>
        <dbReference type="SAM" id="MobiDB-lite"/>
    </source>
</evidence>
<protein>
    <recommendedName>
        <fullName evidence="14">E3 ubiquitin protein ligase</fullName>
        <ecNumber evidence="14">2.3.2.27</ecNumber>
    </recommendedName>
</protein>
<dbReference type="PANTHER" id="PTHR23163">
    <property type="entry name" value="RING FINGER PROTEIN-RELATED"/>
    <property type="match status" value="1"/>
</dbReference>
<evidence type="ECO:0000259" key="17">
    <source>
        <dbReference type="PROSITE" id="PS50089"/>
    </source>
</evidence>
<dbReference type="EMBL" id="CP118380">
    <property type="protein sequence ID" value="WFD44870.1"/>
    <property type="molecule type" value="Genomic_DNA"/>
</dbReference>
<dbReference type="PROSITE" id="PS00518">
    <property type="entry name" value="ZF_RING_1"/>
    <property type="match status" value="1"/>
</dbReference>
<dbReference type="Gene3D" id="1.10.287.1490">
    <property type="match status" value="1"/>
</dbReference>
<dbReference type="GO" id="GO:0006325">
    <property type="term" value="P:chromatin organization"/>
    <property type="evidence" value="ECO:0007669"/>
    <property type="project" value="UniProtKB-KW"/>
</dbReference>
<reference evidence="18" key="1">
    <citation type="submission" date="2023-02" db="EMBL/GenBank/DDBJ databases">
        <title>Mating type loci evolution in Malassezia.</title>
        <authorList>
            <person name="Coelho M.A."/>
        </authorList>
    </citation>
    <scope>NUCLEOTIDE SEQUENCE</scope>
    <source>
        <strain evidence="18">CBS 14136</strain>
    </source>
</reference>
<keyword evidence="9 14" id="KW-0862">Zinc</keyword>
<feature type="domain" description="RING-type" evidence="17">
    <location>
        <begin position="751"/>
        <end position="789"/>
    </location>
</feature>
<dbReference type="PROSITE" id="PS50089">
    <property type="entry name" value="ZF_RING_2"/>
    <property type="match status" value="1"/>
</dbReference>
<dbReference type="InterPro" id="IPR013956">
    <property type="entry name" value="E3_ubiquit_lig_Bre1"/>
</dbReference>
<evidence type="ECO:0000256" key="11">
    <source>
        <dbReference type="ARBA" id="ARBA00023054"/>
    </source>
</evidence>
<dbReference type="GO" id="GO:0033503">
    <property type="term" value="C:HULC complex"/>
    <property type="evidence" value="ECO:0007669"/>
    <property type="project" value="TreeGrafter"/>
</dbReference>
<evidence type="ECO:0000256" key="14">
    <source>
        <dbReference type="RuleBase" id="RU365038"/>
    </source>
</evidence>
<dbReference type="InterPro" id="IPR013083">
    <property type="entry name" value="Znf_RING/FYVE/PHD"/>
</dbReference>
<keyword evidence="6 14" id="KW-0479">Metal-binding</keyword>
<comment type="pathway">
    <text evidence="3 14">Protein modification; protein ubiquitination.</text>
</comment>
<evidence type="ECO:0000256" key="6">
    <source>
        <dbReference type="ARBA" id="ARBA00022723"/>
    </source>
</evidence>
<dbReference type="GO" id="GO:0005634">
    <property type="term" value="C:nucleus"/>
    <property type="evidence" value="ECO:0007669"/>
    <property type="project" value="UniProtKB-SubCell"/>
</dbReference>
<evidence type="ECO:0000256" key="13">
    <source>
        <dbReference type="PROSITE-ProRule" id="PRU00175"/>
    </source>
</evidence>
<dbReference type="InterPro" id="IPR001841">
    <property type="entry name" value="Znf_RING"/>
</dbReference>
<keyword evidence="11 14" id="KW-0175">Coiled coil</keyword>
<dbReference type="Pfam" id="PF00097">
    <property type="entry name" value="zf-C3HC4"/>
    <property type="match status" value="1"/>
</dbReference>
<comment type="subcellular location">
    <subcellularLocation>
        <location evidence="2 14">Nucleus</location>
    </subcellularLocation>
</comment>
<dbReference type="GO" id="GO:0008270">
    <property type="term" value="F:zinc ion binding"/>
    <property type="evidence" value="ECO:0007669"/>
    <property type="project" value="UniProtKB-KW"/>
</dbReference>
<evidence type="ECO:0000256" key="9">
    <source>
        <dbReference type="ARBA" id="ARBA00022833"/>
    </source>
</evidence>
<feature type="coiled-coil region" evidence="15">
    <location>
        <begin position="431"/>
        <end position="488"/>
    </location>
</feature>
<name>A0AAF0FCH4_9BASI</name>
<dbReference type="GO" id="GO:0061630">
    <property type="term" value="F:ubiquitin protein ligase activity"/>
    <property type="evidence" value="ECO:0007669"/>
    <property type="project" value="UniProtKB-EC"/>
</dbReference>
<accession>A0AAF0FCH4</accession>
<feature type="region of interest" description="Disordered" evidence="16">
    <location>
        <begin position="242"/>
        <end position="273"/>
    </location>
</feature>
<keyword evidence="5 14" id="KW-0808">Transferase</keyword>
<comment type="catalytic activity">
    <reaction evidence="1 14">
        <text>S-ubiquitinyl-[E2 ubiquitin-conjugating enzyme]-L-cysteine + [acceptor protein]-L-lysine = [E2 ubiquitin-conjugating enzyme]-L-cysteine + N(6)-ubiquitinyl-[acceptor protein]-L-lysine.</text>
        <dbReference type="EC" id="2.3.2.27"/>
    </reaction>
</comment>
<gene>
    <name evidence="18" type="primary">BRE1</name>
    <name evidence="18" type="ORF">MPSI1_003541</name>
</gene>
<organism evidence="18 19">
    <name type="scientific">Malassezia psittaci</name>
    <dbReference type="NCBI Taxonomy" id="1821823"/>
    <lineage>
        <taxon>Eukaryota</taxon>
        <taxon>Fungi</taxon>
        <taxon>Dikarya</taxon>
        <taxon>Basidiomycota</taxon>
        <taxon>Ustilaginomycotina</taxon>
        <taxon>Malasseziomycetes</taxon>
        <taxon>Malasseziales</taxon>
        <taxon>Malasseziaceae</taxon>
        <taxon>Malassezia</taxon>
    </lineage>
</organism>
<evidence type="ECO:0000256" key="2">
    <source>
        <dbReference type="ARBA" id="ARBA00004123"/>
    </source>
</evidence>
<feature type="coiled-coil region" evidence="15">
    <location>
        <begin position="41"/>
        <end position="75"/>
    </location>
</feature>
<dbReference type="InterPro" id="IPR018957">
    <property type="entry name" value="Znf_C3HC4_RING-type"/>
</dbReference>
<proteinExistence type="inferred from homology"/>
<keyword evidence="7 13" id="KW-0863">Zinc-finger</keyword>
<dbReference type="SUPFAM" id="SSF57850">
    <property type="entry name" value="RING/U-box"/>
    <property type="match status" value="1"/>
</dbReference>
<evidence type="ECO:0000256" key="4">
    <source>
        <dbReference type="ARBA" id="ARBA00005555"/>
    </source>
</evidence>
<evidence type="ECO:0000256" key="8">
    <source>
        <dbReference type="ARBA" id="ARBA00022786"/>
    </source>
</evidence>
<feature type="compositionally biased region" description="Polar residues" evidence="16">
    <location>
        <begin position="683"/>
        <end position="693"/>
    </location>
</feature>
<dbReference type="Gene3D" id="3.30.40.10">
    <property type="entry name" value="Zinc/RING finger domain, C3HC4 (zinc finger)"/>
    <property type="match status" value="1"/>
</dbReference>
<dbReference type="AlphaFoldDB" id="A0AAF0FCH4"/>
<feature type="region of interest" description="Disordered" evidence="16">
    <location>
        <begin position="1"/>
        <end position="27"/>
    </location>
</feature>
<evidence type="ECO:0000313" key="19">
    <source>
        <dbReference type="Proteomes" id="UP001214628"/>
    </source>
</evidence>
<evidence type="ECO:0000256" key="3">
    <source>
        <dbReference type="ARBA" id="ARBA00004906"/>
    </source>
</evidence>
<keyword evidence="18" id="KW-0012">Acyltransferase</keyword>
<dbReference type="GO" id="GO:0016567">
    <property type="term" value="P:protein ubiquitination"/>
    <property type="evidence" value="ECO:0007669"/>
    <property type="project" value="UniProtKB-UniRule"/>
</dbReference>
<feature type="region of interest" description="Disordered" evidence="16">
    <location>
        <begin position="680"/>
        <end position="701"/>
    </location>
</feature>